<reference evidence="4 5" key="1">
    <citation type="submission" date="2020-03" db="EMBL/GenBank/DDBJ databases">
        <title>Genomic Encyclopedia of Type Strains, Phase IV (KMG-IV): sequencing the most valuable type-strain genomes for metagenomic binning, comparative biology and taxonomic classification.</title>
        <authorList>
            <person name="Goeker M."/>
        </authorList>
    </citation>
    <scope>NUCLEOTIDE SEQUENCE [LARGE SCALE GENOMIC DNA]</scope>
    <source>
        <strain evidence="4 5">DSM 105096</strain>
    </source>
</reference>
<accession>A0ABX0X6X8</accession>
<dbReference type="SUPFAM" id="SSF54285">
    <property type="entry name" value="MoaD/ThiS"/>
    <property type="match status" value="1"/>
</dbReference>
<dbReference type="InterPro" id="IPR003749">
    <property type="entry name" value="ThiS/MoaD-like"/>
</dbReference>
<keyword evidence="5" id="KW-1185">Reference proteome</keyword>
<sequence>MSVTYQVQTFAAARELLGSPVSITLPRGAKARDLRQQLLVDFPALATLKDFAIARNEAYALPGEILEAGDELVIIPPVSGG</sequence>
<dbReference type="InterPro" id="IPR012675">
    <property type="entry name" value="Beta-grasp_dom_sf"/>
</dbReference>
<keyword evidence="1" id="KW-0547">Nucleotide-binding</keyword>
<dbReference type="Pfam" id="PF02597">
    <property type="entry name" value="ThiS"/>
    <property type="match status" value="1"/>
</dbReference>
<dbReference type="PANTHER" id="PTHR33359">
    <property type="entry name" value="MOLYBDOPTERIN SYNTHASE SULFUR CARRIER SUBUNIT"/>
    <property type="match status" value="1"/>
</dbReference>
<dbReference type="PANTHER" id="PTHR33359:SF1">
    <property type="entry name" value="MOLYBDOPTERIN SYNTHASE SULFUR CARRIER SUBUNIT"/>
    <property type="match status" value="1"/>
</dbReference>
<organism evidence="4 5">
    <name type="scientific">Neolewinella antarctica</name>
    <dbReference type="NCBI Taxonomy" id="442734"/>
    <lineage>
        <taxon>Bacteria</taxon>
        <taxon>Pseudomonadati</taxon>
        <taxon>Bacteroidota</taxon>
        <taxon>Saprospiria</taxon>
        <taxon>Saprospirales</taxon>
        <taxon>Lewinellaceae</taxon>
        <taxon>Neolewinella</taxon>
    </lineage>
</organism>
<evidence type="ECO:0000256" key="3">
    <source>
        <dbReference type="ARBA" id="ARBA00024247"/>
    </source>
</evidence>
<dbReference type="CDD" id="cd00754">
    <property type="entry name" value="Ubl_MoaD"/>
    <property type="match status" value="1"/>
</dbReference>
<protein>
    <recommendedName>
        <fullName evidence="3">Molybdopterin synthase sulfur carrier subunit</fullName>
    </recommendedName>
</protein>
<evidence type="ECO:0000313" key="5">
    <source>
        <dbReference type="Proteomes" id="UP000770785"/>
    </source>
</evidence>
<name>A0ABX0X6X8_9BACT</name>
<dbReference type="RefSeq" id="WP_168035751.1">
    <property type="nucleotide sequence ID" value="NZ_JAATJH010000001.1"/>
</dbReference>
<evidence type="ECO:0000256" key="1">
    <source>
        <dbReference type="ARBA" id="ARBA00022741"/>
    </source>
</evidence>
<dbReference type="InterPro" id="IPR044672">
    <property type="entry name" value="MOCS2A"/>
</dbReference>
<dbReference type="InterPro" id="IPR016155">
    <property type="entry name" value="Mopterin_synth/thiamin_S_b"/>
</dbReference>
<evidence type="ECO:0000256" key="2">
    <source>
        <dbReference type="ARBA" id="ARBA00024200"/>
    </source>
</evidence>
<gene>
    <name evidence="4" type="ORF">GGR27_000449</name>
</gene>
<dbReference type="Proteomes" id="UP000770785">
    <property type="component" value="Unassembled WGS sequence"/>
</dbReference>
<comment type="caution">
    <text evidence="4">The sequence shown here is derived from an EMBL/GenBank/DDBJ whole genome shotgun (WGS) entry which is preliminary data.</text>
</comment>
<evidence type="ECO:0000313" key="4">
    <source>
        <dbReference type="EMBL" id="NJC24968.1"/>
    </source>
</evidence>
<dbReference type="EMBL" id="JAATJH010000001">
    <property type="protein sequence ID" value="NJC24968.1"/>
    <property type="molecule type" value="Genomic_DNA"/>
</dbReference>
<comment type="similarity">
    <text evidence="2">Belongs to the MoaD family.</text>
</comment>
<proteinExistence type="inferred from homology"/>
<dbReference type="Gene3D" id="3.10.20.30">
    <property type="match status" value="1"/>
</dbReference>